<accession>A0A2P8DNC4</accession>
<dbReference type="PIRSF" id="PIRSF034110">
    <property type="entry name" value="DUF1203"/>
    <property type="match status" value="1"/>
</dbReference>
<dbReference type="AlphaFoldDB" id="A0A2P8DNC4"/>
<organism evidence="1 2">
    <name type="scientific">Haloactinopolyspora alba</name>
    <dbReference type="NCBI Taxonomy" id="648780"/>
    <lineage>
        <taxon>Bacteria</taxon>
        <taxon>Bacillati</taxon>
        <taxon>Actinomycetota</taxon>
        <taxon>Actinomycetes</taxon>
        <taxon>Jiangellales</taxon>
        <taxon>Jiangellaceae</taxon>
        <taxon>Haloactinopolyspora</taxon>
    </lineage>
</organism>
<gene>
    <name evidence="1" type="ORF">CLV30_11983</name>
</gene>
<sequence>MPPRLDGMTHYRFRPVPSATLAELRARDDAGEARTGYVDDEGGAPLRCCLRRSRPGESIMLVSYAPLRRWARATGADPGPYEEVGPVFIHAEPCAGAVGDFPVELLSARRVLRAYDARGHILGGSTVAPAPGHADTAVGAALDASFADPAVALVHVRAVEFGCFFTEVRRPG</sequence>
<dbReference type="Pfam" id="PF06718">
    <property type="entry name" value="DUF1203"/>
    <property type="match status" value="1"/>
</dbReference>
<name>A0A2P8DNC4_9ACTN</name>
<keyword evidence="2" id="KW-1185">Reference proteome</keyword>
<comment type="caution">
    <text evidence="1">The sequence shown here is derived from an EMBL/GenBank/DDBJ whole genome shotgun (WGS) entry which is preliminary data.</text>
</comment>
<reference evidence="1 2" key="1">
    <citation type="submission" date="2018-03" db="EMBL/GenBank/DDBJ databases">
        <title>Genomic Encyclopedia of Archaeal and Bacterial Type Strains, Phase II (KMG-II): from individual species to whole genera.</title>
        <authorList>
            <person name="Goeker M."/>
        </authorList>
    </citation>
    <scope>NUCLEOTIDE SEQUENCE [LARGE SCALE GENOMIC DNA]</scope>
    <source>
        <strain evidence="1 2">DSM 45211</strain>
    </source>
</reference>
<evidence type="ECO:0000313" key="1">
    <source>
        <dbReference type="EMBL" id="PSK98700.1"/>
    </source>
</evidence>
<dbReference type="Proteomes" id="UP000243528">
    <property type="component" value="Unassembled WGS sequence"/>
</dbReference>
<protein>
    <submittedName>
        <fullName evidence="1">Uncharacterized protein DUF1203</fullName>
    </submittedName>
</protein>
<proteinExistence type="predicted"/>
<dbReference type="EMBL" id="PYGE01000019">
    <property type="protein sequence ID" value="PSK98700.1"/>
    <property type="molecule type" value="Genomic_DNA"/>
</dbReference>
<dbReference type="InterPro" id="IPR009593">
    <property type="entry name" value="DUF1203"/>
</dbReference>
<evidence type="ECO:0000313" key="2">
    <source>
        <dbReference type="Proteomes" id="UP000243528"/>
    </source>
</evidence>